<evidence type="ECO:0000313" key="4">
    <source>
        <dbReference type="Proteomes" id="UP001303222"/>
    </source>
</evidence>
<evidence type="ECO:0000256" key="1">
    <source>
        <dbReference type="SAM" id="MobiDB-lite"/>
    </source>
</evidence>
<keyword evidence="2" id="KW-1133">Transmembrane helix</keyword>
<gene>
    <name evidence="3" type="ORF">QBC32DRAFT_346125</name>
</gene>
<organism evidence="3 4">
    <name type="scientific">Pseudoneurospora amorphoporcata</name>
    <dbReference type="NCBI Taxonomy" id="241081"/>
    <lineage>
        <taxon>Eukaryota</taxon>
        <taxon>Fungi</taxon>
        <taxon>Dikarya</taxon>
        <taxon>Ascomycota</taxon>
        <taxon>Pezizomycotina</taxon>
        <taxon>Sordariomycetes</taxon>
        <taxon>Sordariomycetidae</taxon>
        <taxon>Sordariales</taxon>
        <taxon>Sordariaceae</taxon>
        <taxon>Pseudoneurospora</taxon>
    </lineage>
</organism>
<feature type="transmembrane region" description="Helical" evidence="2">
    <location>
        <begin position="410"/>
        <end position="437"/>
    </location>
</feature>
<dbReference type="Proteomes" id="UP001303222">
    <property type="component" value="Unassembled WGS sequence"/>
</dbReference>
<accession>A0AAN6SEE3</accession>
<keyword evidence="4" id="KW-1185">Reference proteome</keyword>
<reference evidence="3" key="2">
    <citation type="submission" date="2023-06" db="EMBL/GenBank/DDBJ databases">
        <authorList>
            <consortium name="Lawrence Berkeley National Laboratory"/>
            <person name="Mondo S.J."/>
            <person name="Hensen N."/>
            <person name="Bonometti L."/>
            <person name="Westerberg I."/>
            <person name="Brannstrom I.O."/>
            <person name="Guillou S."/>
            <person name="Cros-Aarteil S."/>
            <person name="Calhoun S."/>
            <person name="Haridas S."/>
            <person name="Kuo A."/>
            <person name="Pangilinan J."/>
            <person name="Riley R."/>
            <person name="Labutti K."/>
            <person name="Andreopoulos B."/>
            <person name="Lipzen A."/>
            <person name="Chen C."/>
            <person name="Yanf M."/>
            <person name="Daum C."/>
            <person name="Ng V."/>
            <person name="Clum A."/>
            <person name="Steindorff A."/>
            <person name="Ohm R."/>
            <person name="Martin F."/>
            <person name="Silar P."/>
            <person name="Natvig D."/>
            <person name="Lalanne C."/>
            <person name="Gautier V."/>
            <person name="Ament-Velasquez S.L."/>
            <person name="Kruys A."/>
            <person name="Hutchinson M.I."/>
            <person name="Powell A.J."/>
            <person name="Barry K."/>
            <person name="Miller A.N."/>
            <person name="Grigoriev I.V."/>
            <person name="Debuchy R."/>
            <person name="Gladieux P."/>
            <person name="Thoren M.H."/>
            <person name="Johannesson H."/>
        </authorList>
    </citation>
    <scope>NUCLEOTIDE SEQUENCE</scope>
    <source>
        <strain evidence="3">CBS 626.80</strain>
    </source>
</reference>
<feature type="region of interest" description="Disordered" evidence="1">
    <location>
        <begin position="301"/>
        <end position="344"/>
    </location>
</feature>
<name>A0AAN6SEE3_9PEZI</name>
<keyword evidence="2" id="KW-0472">Membrane</keyword>
<comment type="caution">
    <text evidence="3">The sequence shown here is derived from an EMBL/GenBank/DDBJ whole genome shotgun (WGS) entry which is preliminary data.</text>
</comment>
<dbReference type="EMBL" id="MU859172">
    <property type="protein sequence ID" value="KAK3950585.1"/>
    <property type="molecule type" value="Genomic_DNA"/>
</dbReference>
<evidence type="ECO:0000256" key="2">
    <source>
        <dbReference type="SAM" id="Phobius"/>
    </source>
</evidence>
<evidence type="ECO:0000313" key="3">
    <source>
        <dbReference type="EMBL" id="KAK3950585.1"/>
    </source>
</evidence>
<feature type="compositionally biased region" description="Low complexity" evidence="1">
    <location>
        <begin position="308"/>
        <end position="322"/>
    </location>
</feature>
<feature type="transmembrane region" description="Helical" evidence="2">
    <location>
        <begin position="449"/>
        <end position="471"/>
    </location>
</feature>
<dbReference type="AlphaFoldDB" id="A0AAN6SEE3"/>
<proteinExistence type="predicted"/>
<protein>
    <submittedName>
        <fullName evidence="3">Uncharacterized protein</fullName>
    </submittedName>
</protein>
<keyword evidence="2" id="KW-0812">Transmembrane</keyword>
<sequence>MDFHLTSFQWDKAKHLNYFKICKGKDAAVEVITKFASNENKLEYQEHSICTEKELNEWIDKISENILPSSDPTAPRMCVVMLGRGAHDRAFKDGQGEIPALPFKASGPFEKLVSRFHIHPRIVKTIKKEACYFSVQHHGHEEDHGYDMNERYKGKMTTCTARTSSKLRNDIAISVTYFPETQVNLAVFYGCNKKQKVIIKEKIKGCPLKYNHPLLLLGLFFELERKRLDDEVGELIQDVGTHLQNCGALDLDKQALDLDKQSKTTITENLKLTSALTELEIVIKAVKQQLVKFKAEGLKLETPGTNHSSKSSVSSLTSVPLPNGDEGYDSHESQPTVAAGQERKVSDTMLAAPTAAERWASQKIRERTDDMIADLDEWLNDCASEKETLSLHMKTTLNTISLKGNQASSAMISIALVTMVFLPTGTVAAIFSANLFAWDGSGAEKVGRFVAICLGLTFAVFTVWLLIYYGLPWLKRRRGRSQRASHSA</sequence>
<reference evidence="3" key="1">
    <citation type="journal article" date="2023" name="Mol. Phylogenet. Evol.">
        <title>Genome-scale phylogeny and comparative genomics of the fungal order Sordariales.</title>
        <authorList>
            <person name="Hensen N."/>
            <person name="Bonometti L."/>
            <person name="Westerberg I."/>
            <person name="Brannstrom I.O."/>
            <person name="Guillou S."/>
            <person name="Cros-Aarteil S."/>
            <person name="Calhoun S."/>
            <person name="Haridas S."/>
            <person name="Kuo A."/>
            <person name="Mondo S."/>
            <person name="Pangilinan J."/>
            <person name="Riley R."/>
            <person name="LaButti K."/>
            <person name="Andreopoulos B."/>
            <person name="Lipzen A."/>
            <person name="Chen C."/>
            <person name="Yan M."/>
            <person name="Daum C."/>
            <person name="Ng V."/>
            <person name="Clum A."/>
            <person name="Steindorff A."/>
            <person name="Ohm R.A."/>
            <person name="Martin F."/>
            <person name="Silar P."/>
            <person name="Natvig D.O."/>
            <person name="Lalanne C."/>
            <person name="Gautier V."/>
            <person name="Ament-Velasquez S.L."/>
            <person name="Kruys A."/>
            <person name="Hutchinson M.I."/>
            <person name="Powell A.J."/>
            <person name="Barry K."/>
            <person name="Miller A.N."/>
            <person name="Grigoriev I.V."/>
            <person name="Debuchy R."/>
            <person name="Gladieux P."/>
            <person name="Hiltunen Thoren M."/>
            <person name="Johannesson H."/>
        </authorList>
    </citation>
    <scope>NUCLEOTIDE SEQUENCE</scope>
    <source>
        <strain evidence="3">CBS 626.80</strain>
    </source>
</reference>